<gene>
    <name evidence="1" type="ORF">HQN60_12505</name>
</gene>
<organism evidence="1 2">
    <name type="scientific">Deefgea piscis</name>
    <dbReference type="NCBI Taxonomy" id="2739061"/>
    <lineage>
        <taxon>Bacteria</taxon>
        <taxon>Pseudomonadati</taxon>
        <taxon>Pseudomonadota</taxon>
        <taxon>Betaproteobacteria</taxon>
        <taxon>Neisseriales</taxon>
        <taxon>Chitinibacteraceae</taxon>
        <taxon>Deefgea</taxon>
    </lineage>
</organism>
<dbReference type="EMBL" id="CP054143">
    <property type="protein sequence ID" value="QKJ67459.1"/>
    <property type="molecule type" value="Genomic_DNA"/>
</dbReference>
<name>A0A6M8SXY4_9NEIS</name>
<keyword evidence="2" id="KW-1185">Reference proteome</keyword>
<dbReference type="Proteomes" id="UP000504844">
    <property type="component" value="Chromosome"/>
</dbReference>
<evidence type="ECO:0000313" key="1">
    <source>
        <dbReference type="EMBL" id="QKJ67459.1"/>
    </source>
</evidence>
<dbReference type="RefSeq" id="WP_173533961.1">
    <property type="nucleotide sequence ID" value="NZ_CP054143.1"/>
</dbReference>
<evidence type="ECO:0000313" key="2">
    <source>
        <dbReference type="Proteomes" id="UP000504844"/>
    </source>
</evidence>
<protein>
    <submittedName>
        <fullName evidence="1">Uncharacterized protein</fullName>
    </submittedName>
</protein>
<reference evidence="1 2" key="1">
    <citation type="submission" date="2020-05" db="EMBL/GenBank/DDBJ databases">
        <title>Complete genome sequence of Deefgea sp. D17.</title>
        <authorList>
            <person name="Bae J.-W."/>
            <person name="Han J.E."/>
        </authorList>
    </citation>
    <scope>NUCLEOTIDE SEQUENCE [LARGE SCALE GENOMIC DNA]</scope>
    <source>
        <strain evidence="1 2">D17</strain>
    </source>
</reference>
<dbReference type="KEGG" id="dee:HQN60_12505"/>
<sequence length="46" mass="5465">MHTLTVELIDSTDDYFVLRTWRLRGWRITHKTGDRYQATQTIKVAA</sequence>
<proteinExistence type="predicted"/>
<dbReference type="AlphaFoldDB" id="A0A6M8SXY4"/>
<accession>A0A6M8SXY4</accession>